<evidence type="ECO:0000313" key="5">
    <source>
        <dbReference type="Proteomes" id="UP001054945"/>
    </source>
</evidence>
<comment type="caution">
    <text evidence="4">The sequence shown here is derived from an EMBL/GenBank/DDBJ whole genome shotgun (WGS) entry which is preliminary data.</text>
</comment>
<feature type="chain" id="PRO_5043697118" description="Chitin-binding type-4 domain-containing protein" evidence="2">
    <location>
        <begin position="17"/>
        <end position="321"/>
    </location>
</feature>
<evidence type="ECO:0000256" key="1">
    <source>
        <dbReference type="SAM" id="MobiDB-lite"/>
    </source>
</evidence>
<dbReference type="Pfam" id="PF03067">
    <property type="entry name" value="LPMO_10"/>
    <property type="match status" value="1"/>
</dbReference>
<name>A0AAV4WZ20_CAEEX</name>
<feature type="region of interest" description="Disordered" evidence="1">
    <location>
        <begin position="217"/>
        <end position="236"/>
    </location>
</feature>
<sequence>MLVALITLCFVQSVWCHARLMEPPSRSSMWRHGYDTPKNYDDDGLYCGGMKVSRIIHCTLFYSDILIQFSHKSLLALQWENYFDTEGYANFTLYSVESKWWKMWVCGDPWHLEVPRPNENGGKYGNGIIVRTYKPGQEVTQDCLDQNVLTIINSTSTQYHVGNHGRSRVTLALQLPKGFTCKYCVFQWTYTAGCGIQETFKACADISINERTLSDVKPTTATPSTTVKPTKASRRPTFTKPTKINRLPLVGHTKPTVSAFPNRNKDKNKKPVQKPNIIRGETFQEALDRIRKDPRLSKWAYLDIYISYKGYISKIYDNNNV</sequence>
<keyword evidence="2" id="KW-0732">Signal</keyword>
<dbReference type="EMBL" id="BPLR01017027">
    <property type="protein sequence ID" value="GIY88162.1"/>
    <property type="molecule type" value="Genomic_DNA"/>
</dbReference>
<dbReference type="InterPro" id="IPR004302">
    <property type="entry name" value="Cellulose/chitin-bd_N"/>
</dbReference>
<organism evidence="4 5">
    <name type="scientific">Caerostris extrusa</name>
    <name type="common">Bark spider</name>
    <name type="synonym">Caerostris bankana</name>
    <dbReference type="NCBI Taxonomy" id="172846"/>
    <lineage>
        <taxon>Eukaryota</taxon>
        <taxon>Metazoa</taxon>
        <taxon>Ecdysozoa</taxon>
        <taxon>Arthropoda</taxon>
        <taxon>Chelicerata</taxon>
        <taxon>Arachnida</taxon>
        <taxon>Araneae</taxon>
        <taxon>Araneomorphae</taxon>
        <taxon>Entelegynae</taxon>
        <taxon>Araneoidea</taxon>
        <taxon>Araneidae</taxon>
        <taxon>Caerostris</taxon>
    </lineage>
</organism>
<gene>
    <name evidence="4" type="ORF">CEXT_120601</name>
</gene>
<protein>
    <recommendedName>
        <fullName evidence="3">Chitin-binding type-4 domain-containing protein</fullName>
    </recommendedName>
</protein>
<accession>A0AAV4WZ20</accession>
<reference evidence="4 5" key="1">
    <citation type="submission" date="2021-06" db="EMBL/GenBank/DDBJ databases">
        <title>Caerostris extrusa draft genome.</title>
        <authorList>
            <person name="Kono N."/>
            <person name="Arakawa K."/>
        </authorList>
    </citation>
    <scope>NUCLEOTIDE SEQUENCE [LARGE SCALE GENOMIC DNA]</scope>
</reference>
<feature type="signal peptide" evidence="2">
    <location>
        <begin position="1"/>
        <end position="16"/>
    </location>
</feature>
<dbReference type="Proteomes" id="UP001054945">
    <property type="component" value="Unassembled WGS sequence"/>
</dbReference>
<keyword evidence="5" id="KW-1185">Reference proteome</keyword>
<evidence type="ECO:0000259" key="3">
    <source>
        <dbReference type="Pfam" id="PF03067"/>
    </source>
</evidence>
<evidence type="ECO:0000313" key="4">
    <source>
        <dbReference type="EMBL" id="GIY88162.1"/>
    </source>
</evidence>
<evidence type="ECO:0000256" key="2">
    <source>
        <dbReference type="SAM" id="SignalP"/>
    </source>
</evidence>
<feature type="domain" description="Chitin-binding type-4" evidence="3">
    <location>
        <begin position="136"/>
        <end position="206"/>
    </location>
</feature>
<feature type="compositionally biased region" description="Low complexity" evidence="1">
    <location>
        <begin position="217"/>
        <end position="230"/>
    </location>
</feature>
<dbReference type="AlphaFoldDB" id="A0AAV4WZ20"/>
<proteinExistence type="predicted"/>